<feature type="transmembrane region" description="Helical" evidence="7">
    <location>
        <begin position="101"/>
        <end position="120"/>
    </location>
</feature>
<gene>
    <name evidence="9" type="ORF">RJ640_022857</name>
</gene>
<comment type="caution">
    <text evidence="9">The sequence shown here is derived from an EMBL/GenBank/DDBJ whole genome shotgun (WGS) entry which is preliminary data.</text>
</comment>
<dbReference type="Proteomes" id="UP001187471">
    <property type="component" value="Unassembled WGS sequence"/>
</dbReference>
<keyword evidence="4" id="KW-0256">Endoplasmic reticulum</keyword>
<proteinExistence type="inferred from homology"/>
<keyword evidence="3 7" id="KW-0812">Transmembrane</keyword>
<evidence type="ECO:0000256" key="6">
    <source>
        <dbReference type="ARBA" id="ARBA00023136"/>
    </source>
</evidence>
<name>A0AA88U9E8_9ASTE</name>
<dbReference type="AlphaFoldDB" id="A0AA88U9E8"/>
<dbReference type="PANTHER" id="PTHR20955">
    <property type="entry name" value="PROTEIN JAGUNAL HOMOLOG 1"/>
    <property type="match status" value="1"/>
</dbReference>
<dbReference type="EMBL" id="JAVXUO010002150">
    <property type="protein sequence ID" value="KAK2975840.1"/>
    <property type="molecule type" value="Genomic_DNA"/>
</dbReference>
<dbReference type="GO" id="GO:0005789">
    <property type="term" value="C:endoplasmic reticulum membrane"/>
    <property type="evidence" value="ECO:0007669"/>
    <property type="project" value="UniProtKB-SubCell"/>
</dbReference>
<evidence type="ECO:0000256" key="2">
    <source>
        <dbReference type="ARBA" id="ARBA00008462"/>
    </source>
</evidence>
<organism evidence="9 10">
    <name type="scientific">Escallonia rubra</name>
    <dbReference type="NCBI Taxonomy" id="112253"/>
    <lineage>
        <taxon>Eukaryota</taxon>
        <taxon>Viridiplantae</taxon>
        <taxon>Streptophyta</taxon>
        <taxon>Embryophyta</taxon>
        <taxon>Tracheophyta</taxon>
        <taxon>Spermatophyta</taxon>
        <taxon>Magnoliopsida</taxon>
        <taxon>eudicotyledons</taxon>
        <taxon>Gunneridae</taxon>
        <taxon>Pentapetalae</taxon>
        <taxon>asterids</taxon>
        <taxon>campanulids</taxon>
        <taxon>Escalloniales</taxon>
        <taxon>Escalloniaceae</taxon>
        <taxon>Escallonia</taxon>
    </lineage>
</organism>
<dbReference type="Gene3D" id="2.40.70.10">
    <property type="entry name" value="Acid Proteases"/>
    <property type="match status" value="1"/>
</dbReference>
<evidence type="ECO:0000256" key="5">
    <source>
        <dbReference type="ARBA" id="ARBA00022989"/>
    </source>
</evidence>
<evidence type="ECO:0000256" key="7">
    <source>
        <dbReference type="SAM" id="Phobius"/>
    </source>
</evidence>
<dbReference type="InterPro" id="IPR021109">
    <property type="entry name" value="Peptidase_aspartic_dom_sf"/>
</dbReference>
<dbReference type="InterPro" id="IPR032799">
    <property type="entry name" value="TAXi_C"/>
</dbReference>
<feature type="transmembrane region" description="Helical" evidence="7">
    <location>
        <begin position="41"/>
        <end position="60"/>
    </location>
</feature>
<evidence type="ECO:0000256" key="4">
    <source>
        <dbReference type="ARBA" id="ARBA00022824"/>
    </source>
</evidence>
<dbReference type="PANTHER" id="PTHR20955:SF1">
    <property type="entry name" value="PROTEIN JAGUNAL HOMOLOG 1"/>
    <property type="match status" value="1"/>
</dbReference>
<evidence type="ECO:0000313" key="9">
    <source>
        <dbReference type="EMBL" id="KAK2975840.1"/>
    </source>
</evidence>
<keyword evidence="6 7" id="KW-0472">Membrane</keyword>
<keyword evidence="10" id="KW-1185">Reference proteome</keyword>
<protein>
    <recommendedName>
        <fullName evidence="8">Xylanase inhibitor C-terminal domain-containing protein</fullName>
    </recommendedName>
</protein>
<dbReference type="GO" id="GO:0007029">
    <property type="term" value="P:endoplasmic reticulum organization"/>
    <property type="evidence" value="ECO:0007669"/>
    <property type="project" value="InterPro"/>
</dbReference>
<comment type="similarity">
    <text evidence="2">Belongs to the jagunal family.</text>
</comment>
<accession>A0AA88U9E8</accession>
<feature type="transmembrane region" description="Helical" evidence="7">
    <location>
        <begin position="72"/>
        <end position="89"/>
    </location>
</feature>
<dbReference type="Pfam" id="PF07086">
    <property type="entry name" value="Jagunal"/>
    <property type="match status" value="1"/>
</dbReference>
<sequence>MQQRKSGNSTSRPTGTDGSDFSYRMVVDSRYTKVAQGKSRLSLLIFAQAVLQLIGAVNIFYATSEKGSLDRLAVSSTVLCFISLVFGELGRKRSRALLLRFYIIVSSIGMLLSIACALGGNLSFKVIQDLGGWETKKFEIFRTTGLLIDIIDKYNSFSNWSDVYKSFLKGFAKATEAIPRAKTVSPFGLCPNTSTMGFSRVGLTVPLVDLELANGKNWTIFGSNSMKQVAADVACLAFVDGGHIAKQAVVIGSFQIENNFLLFDLARSRLGFSSSLVLR</sequence>
<dbReference type="InterPro" id="IPR009787">
    <property type="entry name" value="Jagunal"/>
</dbReference>
<feature type="domain" description="Xylanase inhibitor C-terminal" evidence="8">
    <location>
        <begin position="144"/>
        <end position="273"/>
    </location>
</feature>
<evidence type="ECO:0000259" key="8">
    <source>
        <dbReference type="Pfam" id="PF14541"/>
    </source>
</evidence>
<dbReference type="Pfam" id="PF14541">
    <property type="entry name" value="TAXi_C"/>
    <property type="match status" value="1"/>
</dbReference>
<keyword evidence="5 7" id="KW-1133">Transmembrane helix</keyword>
<evidence type="ECO:0000313" key="10">
    <source>
        <dbReference type="Proteomes" id="UP001187471"/>
    </source>
</evidence>
<dbReference type="SUPFAM" id="SSF50630">
    <property type="entry name" value="Acid proteases"/>
    <property type="match status" value="1"/>
</dbReference>
<evidence type="ECO:0000256" key="3">
    <source>
        <dbReference type="ARBA" id="ARBA00022692"/>
    </source>
</evidence>
<reference evidence="9" key="1">
    <citation type="submission" date="2022-12" db="EMBL/GenBank/DDBJ databases">
        <title>Draft genome assemblies for two species of Escallonia (Escalloniales).</title>
        <authorList>
            <person name="Chanderbali A."/>
            <person name="Dervinis C."/>
            <person name="Anghel I."/>
            <person name="Soltis D."/>
            <person name="Soltis P."/>
            <person name="Zapata F."/>
        </authorList>
    </citation>
    <scope>NUCLEOTIDE SEQUENCE</scope>
    <source>
        <strain evidence="9">UCBG92.1500</strain>
        <tissue evidence="9">Leaf</tissue>
    </source>
</reference>
<comment type="subcellular location">
    <subcellularLocation>
        <location evidence="1">Endoplasmic reticulum membrane</location>
        <topology evidence="1">Multi-pass membrane protein</topology>
    </subcellularLocation>
</comment>
<dbReference type="GO" id="GO:0016192">
    <property type="term" value="P:vesicle-mediated transport"/>
    <property type="evidence" value="ECO:0007669"/>
    <property type="project" value="TreeGrafter"/>
</dbReference>
<evidence type="ECO:0000256" key="1">
    <source>
        <dbReference type="ARBA" id="ARBA00004477"/>
    </source>
</evidence>